<dbReference type="EMBL" id="KL660305">
    <property type="protein sequence ID" value="KFA66935.1"/>
    <property type="molecule type" value="Genomic_DNA"/>
</dbReference>
<protein>
    <recommendedName>
        <fullName evidence="3">AB hydrolase-1 domain-containing protein</fullName>
    </recommendedName>
</protein>
<dbReference type="HOGENOM" id="CLU_020336_7_0_1"/>
<dbReference type="STRING" id="1283841.A0A084QSK0"/>
<feature type="domain" description="AB hydrolase-1" evidence="3">
    <location>
        <begin position="32"/>
        <end position="315"/>
    </location>
</feature>
<keyword evidence="5" id="KW-1185">Reference proteome</keyword>
<dbReference type="SUPFAM" id="SSF53474">
    <property type="entry name" value="alpha/beta-Hydrolases"/>
    <property type="match status" value="1"/>
</dbReference>
<dbReference type="GO" id="GO:0016787">
    <property type="term" value="F:hydrolase activity"/>
    <property type="evidence" value="ECO:0007669"/>
    <property type="project" value="UniProtKB-KW"/>
</dbReference>
<evidence type="ECO:0000313" key="4">
    <source>
        <dbReference type="EMBL" id="KFA66935.1"/>
    </source>
</evidence>
<dbReference type="PRINTS" id="PR00412">
    <property type="entry name" value="EPOXHYDRLASE"/>
</dbReference>
<dbReference type="InterPro" id="IPR000073">
    <property type="entry name" value="AB_hydrolase_1"/>
</dbReference>
<dbReference type="InterPro" id="IPR000639">
    <property type="entry name" value="Epox_hydrolase-like"/>
</dbReference>
<dbReference type="OrthoDB" id="284184at2759"/>
<organism evidence="4 5">
    <name type="scientific">Stachybotrys chlorohalonatus (strain IBT 40285)</name>
    <dbReference type="NCBI Taxonomy" id="1283841"/>
    <lineage>
        <taxon>Eukaryota</taxon>
        <taxon>Fungi</taxon>
        <taxon>Dikarya</taxon>
        <taxon>Ascomycota</taxon>
        <taxon>Pezizomycotina</taxon>
        <taxon>Sordariomycetes</taxon>
        <taxon>Hypocreomycetidae</taxon>
        <taxon>Hypocreales</taxon>
        <taxon>Stachybotryaceae</taxon>
        <taxon>Stachybotrys</taxon>
    </lineage>
</organism>
<accession>A0A084QSK0</accession>
<dbReference type="OMA" id="PDHAAMW"/>
<dbReference type="InParanoid" id="A0A084QSK0"/>
<sequence>MEDLCQLKQKTLQVSRGLKYLYYVHPAQPSKPTLALFHGWPDTARLYAGLINNHLVPHGYGVVAVDCLGYGGSSKPTDTKLYACKDMVADIAEILDAENLPRVISVGHDWGSVLCQRLYNHHPARVIGLITINVAYIPPTIDFNMDARNAVTRKIYGRGVYEYWSFFTAEDGARIMNEHLESVYTAAFGEPHTWLDTFCSPGYMRAYISGGRTQPTLPYATPEHKADFLERFSKDGGFEAPQNWYKAFTTSVQRESDKSIPEDAKKIKVPVLFWGGEQDFVCRPAMLKEPVDAGLLEDVKNVVREGGHWALLEKPDEFGADILSWLDEKFA</sequence>
<dbReference type="Pfam" id="PF00561">
    <property type="entry name" value="Abhydrolase_1"/>
    <property type="match status" value="1"/>
</dbReference>
<name>A0A084QSK0_STAC4</name>
<dbReference type="Proteomes" id="UP000028524">
    <property type="component" value="Unassembled WGS sequence"/>
</dbReference>
<dbReference type="Gene3D" id="3.40.50.1820">
    <property type="entry name" value="alpha/beta hydrolase"/>
    <property type="match status" value="1"/>
</dbReference>
<dbReference type="PANTHER" id="PTHR43329">
    <property type="entry name" value="EPOXIDE HYDROLASE"/>
    <property type="match status" value="1"/>
</dbReference>
<comment type="similarity">
    <text evidence="2">Belongs to the AB hydrolase superfamily. Epoxide hydrolase family.</text>
</comment>
<proteinExistence type="inferred from homology"/>
<evidence type="ECO:0000256" key="1">
    <source>
        <dbReference type="ARBA" id="ARBA00022801"/>
    </source>
</evidence>
<gene>
    <name evidence="4" type="ORF">S40285_05758</name>
</gene>
<evidence type="ECO:0000259" key="3">
    <source>
        <dbReference type="Pfam" id="PF00561"/>
    </source>
</evidence>
<evidence type="ECO:0000313" key="5">
    <source>
        <dbReference type="Proteomes" id="UP000028524"/>
    </source>
</evidence>
<dbReference type="AlphaFoldDB" id="A0A084QSK0"/>
<reference evidence="4 5" key="1">
    <citation type="journal article" date="2014" name="BMC Genomics">
        <title>Comparative genome sequencing reveals chemotype-specific gene clusters in the toxigenic black mold Stachybotrys.</title>
        <authorList>
            <person name="Semeiks J."/>
            <person name="Borek D."/>
            <person name="Otwinowski Z."/>
            <person name="Grishin N.V."/>
        </authorList>
    </citation>
    <scope>NUCLEOTIDE SEQUENCE [LARGE SCALE GENOMIC DNA]</scope>
    <source>
        <strain evidence="4 5">IBT 40285</strain>
    </source>
</reference>
<keyword evidence="1" id="KW-0378">Hydrolase</keyword>
<dbReference type="InterPro" id="IPR029058">
    <property type="entry name" value="AB_hydrolase_fold"/>
</dbReference>
<evidence type="ECO:0000256" key="2">
    <source>
        <dbReference type="ARBA" id="ARBA00038334"/>
    </source>
</evidence>